<evidence type="ECO:0000256" key="4">
    <source>
        <dbReference type="ARBA" id="ARBA00022614"/>
    </source>
</evidence>
<keyword evidence="10" id="KW-0472">Membrane</keyword>
<dbReference type="FunFam" id="3.80.10.10:FF:000400">
    <property type="entry name" value="Nuclear pore complex protein NUP107"/>
    <property type="match status" value="1"/>
</dbReference>
<keyword evidence="3" id="KW-0723">Serine/threonine-protein kinase</keyword>
<dbReference type="InterPro" id="IPR032675">
    <property type="entry name" value="LRR_dom_sf"/>
</dbReference>
<dbReference type="PANTHER" id="PTHR48060:SF21">
    <property type="entry name" value="L DOMAIN-LIKE PROTEIN"/>
    <property type="match status" value="1"/>
</dbReference>
<dbReference type="HOGENOM" id="CLU_000288_22_0_1"/>
<evidence type="ECO:0000256" key="7">
    <source>
        <dbReference type="ARBA" id="ARBA00022737"/>
    </source>
</evidence>
<dbReference type="PANTHER" id="PTHR48060">
    <property type="entry name" value="DNA DAMAGE-REPAIR/TOLERATION PROTEIN DRT100"/>
    <property type="match status" value="1"/>
</dbReference>
<feature type="signal peptide" evidence="13">
    <location>
        <begin position="1"/>
        <end position="30"/>
    </location>
</feature>
<keyword evidence="16" id="KW-1185">Reference proteome</keyword>
<dbReference type="GO" id="GO:0016020">
    <property type="term" value="C:membrane"/>
    <property type="evidence" value="ECO:0007669"/>
    <property type="project" value="UniProtKB-SubCell"/>
</dbReference>
<evidence type="ECO:0000256" key="3">
    <source>
        <dbReference type="ARBA" id="ARBA00022527"/>
    </source>
</evidence>
<reference evidence="15" key="1">
    <citation type="submission" date="2015-04" db="UniProtKB">
        <authorList>
            <consortium name="EnsemblPlants"/>
        </authorList>
    </citation>
    <scope>IDENTIFICATION</scope>
</reference>
<keyword evidence="6 13" id="KW-0732">Signal</keyword>
<keyword evidence="7" id="KW-0677">Repeat</keyword>
<dbReference type="Proteomes" id="UP000008021">
    <property type="component" value="Chromosome 7"/>
</dbReference>
<feature type="domain" description="Leucine-rich repeat-containing N-terminal plant-type" evidence="14">
    <location>
        <begin position="39"/>
        <end position="76"/>
    </location>
</feature>
<keyword evidence="8" id="KW-0418">Kinase</keyword>
<dbReference type="PRINTS" id="PR00019">
    <property type="entry name" value="LEURICHRPT"/>
</dbReference>
<evidence type="ECO:0000256" key="6">
    <source>
        <dbReference type="ARBA" id="ARBA00022729"/>
    </source>
</evidence>
<evidence type="ECO:0000256" key="9">
    <source>
        <dbReference type="ARBA" id="ARBA00022989"/>
    </source>
</evidence>
<dbReference type="Gramene" id="OMERI07G05500.1">
    <property type="protein sequence ID" value="OMERI07G05500.1"/>
    <property type="gene ID" value="OMERI07G05500"/>
</dbReference>
<evidence type="ECO:0000313" key="16">
    <source>
        <dbReference type="Proteomes" id="UP000008021"/>
    </source>
</evidence>
<feature type="domain" description="Leucine-rich repeat-containing N-terminal plant-type" evidence="14">
    <location>
        <begin position="274"/>
        <end position="310"/>
    </location>
</feature>
<dbReference type="FunFam" id="3.80.10.10:FF:000095">
    <property type="entry name" value="LRR receptor-like serine/threonine-protein kinase GSO1"/>
    <property type="match status" value="2"/>
</dbReference>
<dbReference type="AlphaFoldDB" id="A0A0E0E8Y7"/>
<dbReference type="InterPro" id="IPR001611">
    <property type="entry name" value="Leu-rich_rpt"/>
</dbReference>
<feature type="chain" id="PRO_5002357914" description="non-specific serine/threonine protein kinase" evidence="13">
    <location>
        <begin position="31"/>
        <end position="723"/>
    </location>
</feature>
<organism evidence="15">
    <name type="scientific">Oryza meridionalis</name>
    <dbReference type="NCBI Taxonomy" id="40149"/>
    <lineage>
        <taxon>Eukaryota</taxon>
        <taxon>Viridiplantae</taxon>
        <taxon>Streptophyta</taxon>
        <taxon>Embryophyta</taxon>
        <taxon>Tracheophyta</taxon>
        <taxon>Spermatophyta</taxon>
        <taxon>Magnoliopsida</taxon>
        <taxon>Liliopsida</taxon>
        <taxon>Poales</taxon>
        <taxon>Poaceae</taxon>
        <taxon>BOP clade</taxon>
        <taxon>Oryzoideae</taxon>
        <taxon>Oryzeae</taxon>
        <taxon>Oryzinae</taxon>
        <taxon>Oryza</taxon>
    </lineage>
</organism>
<evidence type="ECO:0000256" key="10">
    <source>
        <dbReference type="ARBA" id="ARBA00023136"/>
    </source>
</evidence>
<dbReference type="Pfam" id="PF00560">
    <property type="entry name" value="LRR_1"/>
    <property type="match status" value="7"/>
</dbReference>
<reference evidence="15" key="2">
    <citation type="submission" date="2018-05" db="EMBL/GenBank/DDBJ databases">
        <title>OmerRS3 (Oryza meridionalis Reference Sequence Version 3).</title>
        <authorList>
            <person name="Zhang J."/>
            <person name="Kudrna D."/>
            <person name="Lee S."/>
            <person name="Talag J."/>
            <person name="Welchert J."/>
            <person name="Wing R.A."/>
        </authorList>
    </citation>
    <scope>NUCLEOTIDE SEQUENCE [LARGE SCALE GENOMIC DNA]</scope>
    <source>
        <strain evidence="15">cv. OR44</strain>
    </source>
</reference>
<protein>
    <recommendedName>
        <fullName evidence="2">non-specific serine/threonine protein kinase</fullName>
        <ecNumber evidence="2">2.7.11.1</ecNumber>
    </recommendedName>
</protein>
<dbReference type="GO" id="GO:0099402">
    <property type="term" value="P:plant organ development"/>
    <property type="evidence" value="ECO:0007669"/>
    <property type="project" value="UniProtKB-ARBA"/>
</dbReference>
<proteinExistence type="predicted"/>
<dbReference type="InterPro" id="IPR013210">
    <property type="entry name" value="LRR_N_plant-typ"/>
</dbReference>
<evidence type="ECO:0000256" key="5">
    <source>
        <dbReference type="ARBA" id="ARBA00022692"/>
    </source>
</evidence>
<dbReference type="EnsemblPlants" id="OMERI07G05500.1">
    <property type="protein sequence ID" value="OMERI07G05500.1"/>
    <property type="gene ID" value="OMERI07G05500"/>
</dbReference>
<keyword evidence="9" id="KW-1133">Transmembrane helix</keyword>
<dbReference type="Pfam" id="PF08263">
    <property type="entry name" value="LRRNT_2"/>
    <property type="match status" value="2"/>
</dbReference>
<name>A0A0E0E8Y7_9ORYZ</name>
<dbReference type="GO" id="GO:0004674">
    <property type="term" value="F:protein serine/threonine kinase activity"/>
    <property type="evidence" value="ECO:0007669"/>
    <property type="project" value="UniProtKB-KW"/>
</dbReference>
<evidence type="ECO:0000256" key="12">
    <source>
        <dbReference type="ARBA" id="ARBA00048679"/>
    </source>
</evidence>
<evidence type="ECO:0000256" key="1">
    <source>
        <dbReference type="ARBA" id="ARBA00004167"/>
    </source>
</evidence>
<keyword evidence="8" id="KW-0808">Transferase</keyword>
<evidence type="ECO:0000256" key="8">
    <source>
        <dbReference type="ARBA" id="ARBA00022777"/>
    </source>
</evidence>
<comment type="catalytic activity">
    <reaction evidence="11">
        <text>L-threonyl-[protein] + ATP = O-phospho-L-threonyl-[protein] + ADP + H(+)</text>
        <dbReference type="Rhea" id="RHEA:46608"/>
        <dbReference type="Rhea" id="RHEA-COMP:11060"/>
        <dbReference type="Rhea" id="RHEA-COMP:11605"/>
        <dbReference type="ChEBI" id="CHEBI:15378"/>
        <dbReference type="ChEBI" id="CHEBI:30013"/>
        <dbReference type="ChEBI" id="CHEBI:30616"/>
        <dbReference type="ChEBI" id="CHEBI:61977"/>
        <dbReference type="ChEBI" id="CHEBI:456216"/>
        <dbReference type="EC" id="2.7.11.1"/>
    </reaction>
</comment>
<sequence>MDITTCAKQPALPILLASLLLYHGVGNVHCATVHENSVDLHSLLDFQQRVTNDPNGALSNWSISTHFCRWNGVTCSSTRPWHVKGLNLTTQNLAGQISQSLGNLTYLQTLDLSGNSFHGPLPLVKPLQHLEILLGSNLFQGNIPDVLTNCSNLAYLDLSTNQLTGVIPSSIGSMTKLVGLSFTQNNLRLCLDPNLTGVIPAALGNITSLRSLSFRKLAQWKNSRRDLAKDEHNMIDLMARQGLKLGMLVLIALLLLCHGVGNVDCATVHENRGDLSSLLDFKQGIIDPNGALKTWNASTHYCRWAGVICTPKRPWRVFELNLAGQSLGGQISSSLGNLTFLSKLDLFNNSFFGPLPLLNRLQQLQNLTLGSNRLHGAIPNALTNSSSLSYLDLSTNLLVGAIPANISLLLNLEYLDLDQNNLTGTIPQIIGDITSLEILYLFQNQLSGSIPDKIWQLPNLVRLVLSENNLSGGIPQTLHNLSSLQILGLEYNMLSKALPPNIGDALSNLEELNLGNNMFEGQIPASLGNGSGLQIIMFLNNAFVGKIPPFGKLSNLTFLDLGSNRLEASDSDSWEFLHALGNCSYLQDFSLSQNQLEGHIPDSIGNLSSNLQSLVLSANKLSGIVPLSIGNLQNLTWLGLDFNNLTGPIDEWIGKLTQLVRLNLGENDFIGPIPPSIGNLNQLATLFLGANGFTGYIPPSLGNLQYLVKLDVSFNNLHGSIYT</sequence>
<comment type="subcellular location">
    <subcellularLocation>
        <location evidence="1">Membrane</location>
        <topology evidence="1">Single-pass membrane protein</topology>
    </subcellularLocation>
</comment>
<dbReference type="Gene3D" id="3.80.10.10">
    <property type="entry name" value="Ribonuclease Inhibitor"/>
    <property type="match status" value="5"/>
</dbReference>
<comment type="catalytic activity">
    <reaction evidence="12">
        <text>L-seryl-[protein] + ATP = O-phospho-L-seryl-[protein] + ADP + H(+)</text>
        <dbReference type="Rhea" id="RHEA:17989"/>
        <dbReference type="Rhea" id="RHEA-COMP:9863"/>
        <dbReference type="Rhea" id="RHEA-COMP:11604"/>
        <dbReference type="ChEBI" id="CHEBI:15378"/>
        <dbReference type="ChEBI" id="CHEBI:29999"/>
        <dbReference type="ChEBI" id="CHEBI:30616"/>
        <dbReference type="ChEBI" id="CHEBI:83421"/>
        <dbReference type="ChEBI" id="CHEBI:456216"/>
        <dbReference type="EC" id="2.7.11.1"/>
    </reaction>
</comment>
<dbReference type="InterPro" id="IPR003591">
    <property type="entry name" value="Leu-rich_rpt_typical-subtyp"/>
</dbReference>
<evidence type="ECO:0000313" key="15">
    <source>
        <dbReference type="EnsemblPlants" id="OMERI07G05500.1"/>
    </source>
</evidence>
<dbReference type="EC" id="2.7.11.1" evidence="2"/>
<dbReference type="STRING" id="40149.A0A0E0E8Y7"/>
<dbReference type="GO" id="GO:0009653">
    <property type="term" value="P:anatomical structure morphogenesis"/>
    <property type="evidence" value="ECO:0007669"/>
    <property type="project" value="UniProtKB-ARBA"/>
</dbReference>
<evidence type="ECO:0000256" key="2">
    <source>
        <dbReference type="ARBA" id="ARBA00012513"/>
    </source>
</evidence>
<keyword evidence="4" id="KW-0433">Leucine-rich repeat</keyword>
<accession>A0A0E0E8Y7</accession>
<evidence type="ECO:0000256" key="11">
    <source>
        <dbReference type="ARBA" id="ARBA00047899"/>
    </source>
</evidence>
<dbReference type="Pfam" id="PF13855">
    <property type="entry name" value="LRR_8"/>
    <property type="match status" value="1"/>
</dbReference>
<dbReference type="SUPFAM" id="SSF52058">
    <property type="entry name" value="L domain-like"/>
    <property type="match status" value="3"/>
</dbReference>
<keyword evidence="5" id="KW-0812">Transmembrane</keyword>
<dbReference type="eggNOG" id="ENOG502QPYS">
    <property type="taxonomic scope" value="Eukaryota"/>
</dbReference>
<evidence type="ECO:0000259" key="14">
    <source>
        <dbReference type="Pfam" id="PF08263"/>
    </source>
</evidence>
<dbReference type="InterPro" id="IPR053211">
    <property type="entry name" value="DNA_repair-toleration"/>
</dbReference>
<evidence type="ECO:0000256" key="13">
    <source>
        <dbReference type="SAM" id="SignalP"/>
    </source>
</evidence>
<dbReference type="SMART" id="SM00369">
    <property type="entry name" value="LRR_TYP"/>
    <property type="match status" value="8"/>
</dbReference>